<comment type="similarity">
    <text evidence="2">Belongs to the prokaryotic Ku family.</text>
</comment>
<keyword evidence="2" id="KW-0233">DNA recombination</keyword>
<comment type="subunit">
    <text evidence="2">Homodimer. Interacts with LigD.</text>
</comment>
<gene>
    <name evidence="2" type="primary">ku</name>
    <name evidence="5" type="ORF">HMPREF9695_00593</name>
</gene>
<dbReference type="NCBIfam" id="TIGR02772">
    <property type="entry name" value="Ku_bact"/>
    <property type="match status" value="1"/>
</dbReference>
<dbReference type="InterPro" id="IPR006164">
    <property type="entry name" value="DNA_bd_Ku70/Ku80"/>
</dbReference>
<evidence type="ECO:0000313" key="6">
    <source>
        <dbReference type="Proteomes" id="UP000001096"/>
    </source>
</evidence>
<dbReference type="SMART" id="SM00559">
    <property type="entry name" value="Ku78"/>
    <property type="match status" value="1"/>
</dbReference>
<sequence length="279" mass="31664">MALRAYWKGSLKLSLVTCPIALYPASTQSEKTHFHQINTKTGHRLRQQMVDERTGRVVDKEHKGKGYELSKGRYVEIDDDELDAIKLESTHTIEIDDFVPAEDIDERYLDKPYYIVPSGKEGADAFVVIRDAMKQKERVALARVVLSNREHIIALKPLGKGLLGTTLRYPYELRDEEDYFDDIPSPRVSKDMVKLASHILDTKASKFNPGKFKDKYEAALKALVKRKAAGKTIEVPEEKEDRGNVIDLMEALKQSLKGRKSAAPRAKRRRSGGRKRKAA</sequence>
<feature type="region of interest" description="Disordered" evidence="3">
    <location>
        <begin position="256"/>
        <end position="279"/>
    </location>
</feature>
<name>K8PIY3_9BRAD</name>
<dbReference type="CDD" id="cd00789">
    <property type="entry name" value="KU_like"/>
    <property type="match status" value="1"/>
</dbReference>
<protein>
    <recommendedName>
        <fullName evidence="2">Non-homologous end joining protein Ku</fullName>
    </recommendedName>
</protein>
<dbReference type="Proteomes" id="UP000001096">
    <property type="component" value="Unassembled WGS sequence"/>
</dbReference>
<evidence type="ECO:0000256" key="2">
    <source>
        <dbReference type="HAMAP-Rule" id="MF_01875"/>
    </source>
</evidence>
<keyword evidence="2" id="KW-0227">DNA damage</keyword>
<dbReference type="HOGENOM" id="CLU_048975_0_0_5"/>
<dbReference type="FunFam" id="2.40.290.10:FF:000004">
    <property type="entry name" value="Non-homologous end joining protein Ku"/>
    <property type="match status" value="1"/>
</dbReference>
<dbReference type="GO" id="GO:0006303">
    <property type="term" value="P:double-strand break repair via nonhomologous end joining"/>
    <property type="evidence" value="ECO:0007669"/>
    <property type="project" value="UniProtKB-UniRule"/>
</dbReference>
<proteinExistence type="inferred from homology"/>
<comment type="caution">
    <text evidence="5">The sequence shown here is derived from an EMBL/GenBank/DDBJ whole genome shotgun (WGS) entry which is preliminary data.</text>
</comment>
<accession>K8PIY3</accession>
<dbReference type="PIRSF" id="PIRSF006493">
    <property type="entry name" value="Prok_Ku"/>
    <property type="match status" value="1"/>
</dbReference>
<dbReference type="PANTHER" id="PTHR41251:SF1">
    <property type="entry name" value="NON-HOMOLOGOUS END JOINING PROTEIN KU"/>
    <property type="match status" value="1"/>
</dbReference>
<organism evidence="5 6">
    <name type="scientific">Afipia broomeae ATCC 49717</name>
    <dbReference type="NCBI Taxonomy" id="883078"/>
    <lineage>
        <taxon>Bacteria</taxon>
        <taxon>Pseudomonadati</taxon>
        <taxon>Pseudomonadota</taxon>
        <taxon>Alphaproteobacteria</taxon>
        <taxon>Hyphomicrobiales</taxon>
        <taxon>Nitrobacteraceae</taxon>
        <taxon>Afipia</taxon>
    </lineage>
</organism>
<dbReference type="SUPFAM" id="SSF100939">
    <property type="entry name" value="SPOC domain-like"/>
    <property type="match status" value="1"/>
</dbReference>
<dbReference type="HAMAP" id="MF_01875">
    <property type="entry name" value="Prokaryotic_Ku"/>
    <property type="match status" value="1"/>
</dbReference>
<reference evidence="5 6" key="1">
    <citation type="submission" date="2012-04" db="EMBL/GenBank/DDBJ databases">
        <title>The Genome Sequence of Afipia broomeae ATCC 49717.</title>
        <authorList>
            <consortium name="The Broad Institute Genome Sequencing Platform"/>
            <person name="Earl A."/>
            <person name="Ward D."/>
            <person name="Feldgarden M."/>
            <person name="Gevers D."/>
            <person name="Huys G."/>
            <person name="Walker B."/>
            <person name="Young S.K."/>
            <person name="Zeng Q."/>
            <person name="Gargeya S."/>
            <person name="Fitzgerald M."/>
            <person name="Haas B."/>
            <person name="Abouelleil A."/>
            <person name="Alvarado L."/>
            <person name="Arachchi H.M."/>
            <person name="Berlin A."/>
            <person name="Chapman S.B."/>
            <person name="Goldberg J."/>
            <person name="Griggs A."/>
            <person name="Gujja S."/>
            <person name="Hansen M."/>
            <person name="Howarth C."/>
            <person name="Imamovic A."/>
            <person name="Larimer J."/>
            <person name="McCowen C."/>
            <person name="Montmayeur A."/>
            <person name="Murphy C."/>
            <person name="Neiman D."/>
            <person name="Pearson M."/>
            <person name="Priest M."/>
            <person name="Roberts A."/>
            <person name="Saif S."/>
            <person name="Shea T."/>
            <person name="Sisk P."/>
            <person name="Sykes S."/>
            <person name="Wortman J."/>
            <person name="Nusbaum C."/>
            <person name="Birren B."/>
        </authorList>
    </citation>
    <scope>NUCLEOTIDE SEQUENCE [LARGE SCALE GENOMIC DNA]</scope>
    <source>
        <strain evidence="5 6">ATCC 49717</strain>
    </source>
</reference>
<dbReference type="AlphaFoldDB" id="K8PIY3"/>
<evidence type="ECO:0000259" key="4">
    <source>
        <dbReference type="SMART" id="SM00559"/>
    </source>
</evidence>
<keyword evidence="1 2" id="KW-0238">DNA-binding</keyword>
<dbReference type="PANTHER" id="PTHR41251">
    <property type="entry name" value="NON-HOMOLOGOUS END JOINING PROTEIN KU"/>
    <property type="match status" value="1"/>
</dbReference>
<dbReference type="Gene3D" id="2.40.290.10">
    <property type="match status" value="1"/>
</dbReference>
<dbReference type="InterPro" id="IPR009187">
    <property type="entry name" value="Prok_Ku"/>
</dbReference>
<dbReference type="Pfam" id="PF02735">
    <property type="entry name" value="Ku"/>
    <property type="match status" value="1"/>
</dbReference>
<dbReference type="InterPro" id="IPR016194">
    <property type="entry name" value="SPOC-like_C_dom_sf"/>
</dbReference>
<dbReference type="PATRIC" id="fig|883078.3.peg.616"/>
<comment type="function">
    <text evidence="2">With LigD forms a non-homologous end joining (NHEJ) DNA repair enzyme, which repairs dsDNA breaks with reduced fidelity. Binds linear dsDNA with 5'- and 3'- overhangs but not closed circular dsDNA nor ssDNA. Recruits and stimulates the ligase activity of LigD.</text>
</comment>
<keyword evidence="2" id="KW-0234">DNA repair</keyword>
<dbReference type="GO" id="GO:0003690">
    <property type="term" value="F:double-stranded DNA binding"/>
    <property type="evidence" value="ECO:0007669"/>
    <property type="project" value="UniProtKB-UniRule"/>
</dbReference>
<dbReference type="RefSeq" id="WP_006019301.1">
    <property type="nucleotide sequence ID" value="NZ_KB375282.1"/>
</dbReference>
<dbReference type="EMBL" id="AGWX01000001">
    <property type="protein sequence ID" value="EKS41501.1"/>
    <property type="molecule type" value="Genomic_DNA"/>
</dbReference>
<evidence type="ECO:0000256" key="1">
    <source>
        <dbReference type="ARBA" id="ARBA00023125"/>
    </source>
</evidence>
<dbReference type="GO" id="GO:0006310">
    <property type="term" value="P:DNA recombination"/>
    <property type="evidence" value="ECO:0007669"/>
    <property type="project" value="UniProtKB-KW"/>
</dbReference>
<evidence type="ECO:0000256" key="3">
    <source>
        <dbReference type="SAM" id="MobiDB-lite"/>
    </source>
</evidence>
<keyword evidence="6" id="KW-1185">Reference proteome</keyword>
<evidence type="ECO:0000313" key="5">
    <source>
        <dbReference type="EMBL" id="EKS41501.1"/>
    </source>
</evidence>
<dbReference type="eggNOG" id="COG1273">
    <property type="taxonomic scope" value="Bacteria"/>
</dbReference>
<feature type="domain" description="Ku" evidence="4">
    <location>
        <begin position="55"/>
        <end position="185"/>
    </location>
</feature>